<accession>A0A8J4VZP7</accession>
<keyword evidence="2" id="KW-1185">Reference proteome</keyword>
<dbReference type="GO" id="GO:0005743">
    <property type="term" value="C:mitochondrial inner membrane"/>
    <property type="evidence" value="ECO:0007669"/>
    <property type="project" value="InterPro"/>
</dbReference>
<comment type="caution">
    <text evidence="1">The sequence shown here is derived from an EMBL/GenBank/DDBJ whole genome shotgun (WGS) entry which is preliminary data.</text>
</comment>
<dbReference type="PANTHER" id="PTHR14009:SF34">
    <property type="entry name" value="LETM1 RBD DOMAIN-CONTAINING PROTEIN"/>
    <property type="match status" value="1"/>
</dbReference>
<dbReference type="InterPro" id="IPR044202">
    <property type="entry name" value="LETM1/MDM38-like"/>
</dbReference>
<evidence type="ECO:0000313" key="1">
    <source>
        <dbReference type="EMBL" id="KAF3963806.1"/>
    </source>
</evidence>
<dbReference type="PANTHER" id="PTHR14009">
    <property type="entry name" value="LEUCINE ZIPPER-EF-HAND CONTAINING TRANSMEMBRANE PROTEIN"/>
    <property type="match status" value="1"/>
</dbReference>
<reference evidence="1" key="1">
    <citation type="submission" date="2020-03" db="EMBL/GenBank/DDBJ databases">
        <title>Castanea mollissima Vanexum genome sequencing.</title>
        <authorList>
            <person name="Staton M."/>
        </authorList>
    </citation>
    <scope>NUCLEOTIDE SEQUENCE</scope>
    <source>
        <tissue evidence="1">Leaf</tissue>
    </source>
</reference>
<dbReference type="EMBL" id="JRKL02001475">
    <property type="protein sequence ID" value="KAF3963806.1"/>
    <property type="molecule type" value="Genomic_DNA"/>
</dbReference>
<sequence length="494" mass="55412">MRLGMEPKIAAKDAISRIARKFPDFVGAVFAINKNGVHAGACHGWTFQYSVRSPEMNDVEFLLFPLSSFSMASQLSLQLPQFFYYSKSVGLDNRGKAMANAPHSLNFKPKEQGTCVLSKKNYSRWFSSWMLLSMASSHSNQTNSENGVPVANHQSPELGFNRVNCLVWVLHESARSFSCAVESLQLSGTGPAIAMAWIGKDVHDWHKQLLTGIAARVVVYVLMKMAIEVEILLSQERHNGPSPVREILSPKVKLFGVYIESELNTSRTGLVEWFKEVELPRIAGFFLPLLKNWSTEYAGSGVAGIIVALSCCTTVGKLCYRRTCCPLTLSIEDALIELMDLSHSLVPVDKLHQLVTEAGFEVDLLAHFGTKVFPSKRSEELEFWIGLAQKKLSVAFQKENMFLGRQIRYKVQADSFATLGIFAYLGKSTRMFLSRMGIKDLDEHVKDFLSYLECGSLFVYPELSSISVYQLFMEVVIDEIGWLDFYAAFSYICN</sequence>
<dbReference type="Proteomes" id="UP000737018">
    <property type="component" value="Unassembled WGS sequence"/>
</dbReference>
<dbReference type="OrthoDB" id="275278at2759"/>
<dbReference type="AlphaFoldDB" id="A0A8J4VZP7"/>
<dbReference type="Gene3D" id="3.60.20.30">
    <property type="entry name" value="(Glycosyl)asparaginase"/>
    <property type="match status" value="1"/>
</dbReference>
<evidence type="ECO:0000313" key="2">
    <source>
        <dbReference type="Proteomes" id="UP000737018"/>
    </source>
</evidence>
<protein>
    <submittedName>
        <fullName evidence="1">Uncharacterized protein</fullName>
    </submittedName>
</protein>
<organism evidence="1 2">
    <name type="scientific">Castanea mollissima</name>
    <name type="common">Chinese chestnut</name>
    <dbReference type="NCBI Taxonomy" id="60419"/>
    <lineage>
        <taxon>Eukaryota</taxon>
        <taxon>Viridiplantae</taxon>
        <taxon>Streptophyta</taxon>
        <taxon>Embryophyta</taxon>
        <taxon>Tracheophyta</taxon>
        <taxon>Spermatophyta</taxon>
        <taxon>Magnoliopsida</taxon>
        <taxon>eudicotyledons</taxon>
        <taxon>Gunneridae</taxon>
        <taxon>Pentapetalae</taxon>
        <taxon>rosids</taxon>
        <taxon>fabids</taxon>
        <taxon>Fagales</taxon>
        <taxon>Fagaceae</taxon>
        <taxon>Castanea</taxon>
    </lineage>
</organism>
<proteinExistence type="predicted"/>
<name>A0A8J4VZP7_9ROSI</name>
<dbReference type="GO" id="GO:0030003">
    <property type="term" value="P:intracellular monoatomic cation homeostasis"/>
    <property type="evidence" value="ECO:0007669"/>
    <property type="project" value="TreeGrafter"/>
</dbReference>
<gene>
    <name evidence="1" type="ORF">CMV_011848</name>
</gene>